<comment type="caution">
    <text evidence="1">The sequence shown here is derived from an EMBL/GenBank/DDBJ whole genome shotgun (WGS) entry which is preliminary data.</text>
</comment>
<organism evidence="1 2">
    <name type="scientific">Golovinomyces cichoracearum</name>
    <dbReference type="NCBI Taxonomy" id="62708"/>
    <lineage>
        <taxon>Eukaryota</taxon>
        <taxon>Fungi</taxon>
        <taxon>Dikarya</taxon>
        <taxon>Ascomycota</taxon>
        <taxon>Pezizomycotina</taxon>
        <taxon>Leotiomycetes</taxon>
        <taxon>Erysiphales</taxon>
        <taxon>Erysiphaceae</taxon>
        <taxon>Golovinomyces</taxon>
    </lineage>
</organism>
<proteinExistence type="predicted"/>
<dbReference type="OrthoDB" id="3596658at2759"/>
<evidence type="ECO:0000313" key="1">
    <source>
        <dbReference type="EMBL" id="RKF58215.1"/>
    </source>
</evidence>
<dbReference type="AlphaFoldDB" id="A0A420HLA8"/>
<accession>A0A420HLA8</accession>
<reference evidence="1 2" key="1">
    <citation type="journal article" date="2018" name="BMC Genomics">
        <title>Comparative genome analyses reveal sequence features reflecting distinct modes of host-adaptation between dicot and monocot powdery mildew.</title>
        <authorList>
            <person name="Wu Y."/>
            <person name="Ma X."/>
            <person name="Pan Z."/>
            <person name="Kale S.D."/>
            <person name="Song Y."/>
            <person name="King H."/>
            <person name="Zhang Q."/>
            <person name="Presley C."/>
            <person name="Deng X."/>
            <person name="Wei C.I."/>
            <person name="Xiao S."/>
        </authorList>
    </citation>
    <scope>NUCLEOTIDE SEQUENCE [LARGE SCALE GENOMIC DNA]</scope>
    <source>
        <strain evidence="1">UCSC1</strain>
    </source>
</reference>
<sequence length="277" mass="31923">MELRSKRTVGTCQKLSPELEFNHWDQNVKMDFESFITTQKSSTVITLERWQDWPLWFDQLKIWCVRNEIWDDVNPEVYDEQPNLIRPLAPIFPLELNSETRANYQIENAVYTNELRLWKEKDIAFKQLDEYLKSSVGSQYKQHLMGKASERAKLKSLFNQVKPTVASIKADLKAEYELLKLTPFGKSVNGYFSRWHILNIKCQTSTQSIFVTCEEDPSLSLHEGLQQIDPIIATFRINKINDDINKKSCKKVSGSTQSVNLIEENNIGAAILAGSAS</sequence>
<dbReference type="Proteomes" id="UP000285405">
    <property type="component" value="Unassembled WGS sequence"/>
</dbReference>
<protein>
    <submittedName>
        <fullName evidence="1">Uncharacterized protein</fullName>
    </submittedName>
</protein>
<gene>
    <name evidence="1" type="ORF">GcC1_184049</name>
</gene>
<dbReference type="EMBL" id="MCBR01018438">
    <property type="protein sequence ID" value="RKF58215.1"/>
    <property type="molecule type" value="Genomic_DNA"/>
</dbReference>
<name>A0A420HLA8_9PEZI</name>
<evidence type="ECO:0000313" key="2">
    <source>
        <dbReference type="Proteomes" id="UP000285405"/>
    </source>
</evidence>